<dbReference type="GO" id="GO:0005506">
    <property type="term" value="F:iron ion binding"/>
    <property type="evidence" value="ECO:0007669"/>
    <property type="project" value="InterPro"/>
</dbReference>
<dbReference type="PANTHER" id="PTHR24305:SF166">
    <property type="entry name" value="CYTOCHROME P450 12A4, MITOCHONDRIAL-RELATED"/>
    <property type="match status" value="1"/>
</dbReference>
<dbReference type="GO" id="GO:0020037">
    <property type="term" value="F:heme binding"/>
    <property type="evidence" value="ECO:0007669"/>
    <property type="project" value="InterPro"/>
</dbReference>
<dbReference type="InterPro" id="IPR002401">
    <property type="entry name" value="Cyt_P450_E_grp-I"/>
</dbReference>
<keyword evidence="3 4" id="KW-0349">Heme</keyword>
<dbReference type="InterPro" id="IPR050121">
    <property type="entry name" value="Cytochrome_P450_monoxygenase"/>
</dbReference>
<keyword evidence="4" id="KW-0503">Monooxygenase</keyword>
<dbReference type="PROSITE" id="PS00086">
    <property type="entry name" value="CYTOCHROME_P450"/>
    <property type="match status" value="1"/>
</dbReference>
<accession>E0ULB4</accession>
<evidence type="ECO:0000256" key="3">
    <source>
        <dbReference type="PIRSR" id="PIRSR602401-1"/>
    </source>
</evidence>
<evidence type="ECO:0000256" key="1">
    <source>
        <dbReference type="ARBA" id="ARBA00001971"/>
    </source>
</evidence>
<evidence type="ECO:0000256" key="2">
    <source>
        <dbReference type="ARBA" id="ARBA00010617"/>
    </source>
</evidence>
<keyword evidence="3 4" id="KW-0408">Iron</keyword>
<dbReference type="RefSeq" id="WP_013334494.1">
    <property type="nucleotide sequence ID" value="NC_014533.1"/>
</dbReference>
<evidence type="ECO:0000313" key="5">
    <source>
        <dbReference type="EMBL" id="ADN17744.1"/>
    </source>
</evidence>
<dbReference type="AlphaFoldDB" id="E0ULB4"/>
<dbReference type="GO" id="GO:0016705">
    <property type="term" value="F:oxidoreductase activity, acting on paired donors, with incorporation or reduction of molecular oxygen"/>
    <property type="evidence" value="ECO:0007669"/>
    <property type="project" value="InterPro"/>
</dbReference>
<gene>
    <name evidence="5" type="ordered locus">Cyan7822_5890</name>
</gene>
<comment type="similarity">
    <text evidence="2 4">Belongs to the cytochrome P450 family.</text>
</comment>
<dbReference type="GO" id="GO:0004497">
    <property type="term" value="F:monooxygenase activity"/>
    <property type="evidence" value="ECO:0007669"/>
    <property type="project" value="UniProtKB-KW"/>
</dbReference>
<dbReference type="EMBL" id="CP002199">
    <property type="protein sequence ID" value="ADN17744.1"/>
    <property type="molecule type" value="Genomic_DNA"/>
</dbReference>
<dbReference type="InterPro" id="IPR001128">
    <property type="entry name" value="Cyt_P450"/>
</dbReference>
<dbReference type="OrthoDB" id="446280at2"/>
<dbReference type="KEGG" id="cyj:Cyan7822_5890"/>
<dbReference type="PANTHER" id="PTHR24305">
    <property type="entry name" value="CYTOCHROME P450"/>
    <property type="match status" value="1"/>
</dbReference>
<proteinExistence type="inferred from homology"/>
<dbReference type="SUPFAM" id="SSF48264">
    <property type="entry name" value="Cytochrome P450"/>
    <property type="match status" value="1"/>
</dbReference>
<dbReference type="HOGENOM" id="CLU_001570_5_1_3"/>
<feature type="binding site" description="axial binding residue" evidence="3">
    <location>
        <position position="374"/>
    </location>
    <ligand>
        <name>heme</name>
        <dbReference type="ChEBI" id="CHEBI:30413"/>
    </ligand>
    <ligandPart>
        <name>Fe</name>
        <dbReference type="ChEBI" id="CHEBI:18248"/>
    </ligandPart>
</feature>
<dbReference type="Gene3D" id="1.10.630.10">
    <property type="entry name" value="Cytochrome P450"/>
    <property type="match status" value="1"/>
</dbReference>
<keyword evidence="3 4" id="KW-0479">Metal-binding</keyword>
<dbReference type="Proteomes" id="UP000008206">
    <property type="component" value="Plasmid Cy782201"/>
</dbReference>
<dbReference type="PRINTS" id="PR00385">
    <property type="entry name" value="P450"/>
</dbReference>
<comment type="cofactor">
    <cofactor evidence="1 3">
        <name>heme</name>
        <dbReference type="ChEBI" id="CHEBI:30413"/>
    </cofactor>
</comment>
<evidence type="ECO:0000313" key="6">
    <source>
        <dbReference type="Proteomes" id="UP000008206"/>
    </source>
</evidence>
<keyword evidence="4" id="KW-0560">Oxidoreductase</keyword>
<dbReference type="Pfam" id="PF00067">
    <property type="entry name" value="p450"/>
    <property type="match status" value="1"/>
</dbReference>
<dbReference type="CDD" id="cd11053">
    <property type="entry name" value="CYP110-like"/>
    <property type="match status" value="1"/>
</dbReference>
<dbReference type="InterPro" id="IPR017972">
    <property type="entry name" value="Cyt_P450_CS"/>
</dbReference>
<evidence type="ECO:0000256" key="4">
    <source>
        <dbReference type="RuleBase" id="RU000461"/>
    </source>
</evidence>
<reference evidence="6" key="1">
    <citation type="journal article" date="2011" name="MBio">
        <title>Novel metabolic attributes of the genus Cyanothece, comprising a group of unicellular nitrogen-fixing Cyanobacteria.</title>
        <authorList>
            <person name="Bandyopadhyay A."/>
            <person name="Elvitigala T."/>
            <person name="Welsh E."/>
            <person name="Stockel J."/>
            <person name="Liberton M."/>
            <person name="Min H."/>
            <person name="Sherman L.A."/>
            <person name="Pakrasi H.B."/>
        </authorList>
    </citation>
    <scope>NUCLEOTIDE SEQUENCE [LARGE SCALE GENOMIC DNA]</scope>
    <source>
        <strain evidence="6">PCC 7822</strain>
        <plasmid evidence="6">Cy782201</plasmid>
    </source>
</reference>
<dbReference type="PRINTS" id="PR00463">
    <property type="entry name" value="EP450I"/>
</dbReference>
<name>E0ULB4_GLOV7</name>
<geneLocation type="plasmid" evidence="5 6">
    <name>Cy782201</name>
</geneLocation>
<organism evidence="5 6">
    <name type="scientific">Gloeothece verrucosa (strain PCC 7822)</name>
    <name type="common">Cyanothece sp. (strain PCC 7822)</name>
    <dbReference type="NCBI Taxonomy" id="497965"/>
    <lineage>
        <taxon>Bacteria</taxon>
        <taxon>Bacillati</taxon>
        <taxon>Cyanobacteriota</taxon>
        <taxon>Cyanophyceae</taxon>
        <taxon>Oscillatoriophycideae</taxon>
        <taxon>Chroococcales</taxon>
        <taxon>Aphanothecaceae</taxon>
        <taxon>Gloeothece</taxon>
        <taxon>Gloeothece verrucosa</taxon>
    </lineage>
</organism>
<keyword evidence="6" id="KW-1185">Reference proteome</keyword>
<keyword evidence="5" id="KW-0614">Plasmid</keyword>
<protein>
    <submittedName>
        <fullName evidence="5">Cytochrome P450</fullName>
    </submittedName>
</protein>
<dbReference type="InterPro" id="IPR036396">
    <property type="entry name" value="Cyt_P450_sf"/>
</dbReference>
<sequence length="426" mass="49431">MTNLPCSPPLSPAQQAQKWIDQPLEFLDHCFQDYGDIFTLELGALGATIFLGNPQAVETIFKLHGHLFECHQFNVSYAPLMGKNALFLQDGEAHKRLRRIMMPPFHRERVQKYADYIQEIAQESVKDWTRGKVLKIRSLMHRLALEVTLRIFFSERTLPIEKIRYWFETKVFTETKSWKPWFNYSRLQPQIRQLIREEIEFRKEAKFESVDLLNWLQLAQDEEGNFLSEEELQDQLLTLMITAVDPIAMSLTWALYWIHKLPKVKATLSEELKTLEGKLDPLAINQLPYLTAVCQETLRLHPILPTVSGRRLTTPIEVMGYHFPEGTTVAPCAYLVHRREELYPEPRSFKPERFLQNQYSAYEYFPFGGGNRLCLGAALAPLEIKIVLATILSSHDLSLMDQEPLSMVRYGTLVAPSETFQMIVIK</sequence>